<feature type="domain" description="Thiolase C-terminal" evidence="7">
    <location>
        <begin position="271"/>
        <end position="391"/>
    </location>
</feature>
<evidence type="ECO:0000256" key="4">
    <source>
        <dbReference type="ARBA" id="ARBA00023315"/>
    </source>
</evidence>
<dbReference type="PANTHER" id="PTHR18919:SF107">
    <property type="entry name" value="ACETYL-COA ACETYLTRANSFERASE, CYTOSOLIC"/>
    <property type="match status" value="1"/>
</dbReference>
<dbReference type="Proteomes" id="UP000095281">
    <property type="component" value="Unplaced"/>
</dbReference>
<dbReference type="WBParaSite" id="MhA1_Contig658.frz3.gene7">
    <property type="protein sequence ID" value="MhA1_Contig658.frz3.gene7"/>
    <property type="gene ID" value="MhA1_Contig658.frz3.gene7"/>
</dbReference>
<dbReference type="FunFam" id="3.40.47.10:FF:000010">
    <property type="entry name" value="Acetyl-CoA acetyltransferase (Thiolase)"/>
    <property type="match status" value="1"/>
</dbReference>
<proteinExistence type="inferred from homology"/>
<dbReference type="Gene3D" id="3.40.47.10">
    <property type="match status" value="1"/>
</dbReference>
<dbReference type="InterPro" id="IPR016039">
    <property type="entry name" value="Thiolase-like"/>
</dbReference>
<dbReference type="OMA" id="RWCASSM"/>
<comment type="pathway">
    <text evidence="1">Lipid metabolism.</text>
</comment>
<sequence length="459" mass="50051">MSGLSKTSGIFIVSAKRCAFGAFGKTLKNHTATDLAEIVSKAALKASSISPENIDHVIFGNVIQSSKDAAYLARHVGLRVEIPVHVPAVTVNRLCGSGFEAIVQGVQQIISGDSKVVLAGGTESMSQAPFAVRNIRFGTQLGLNYETCSFQFEDVLWQGLVDQQIKMPMGITAENLGEKYKITRQECDEYAVKSQQRWRLANNAGYFKSEIEPIKMKGKKGEEKLFETDEHPREVSAEQLGNLPPVFKGVCDGAAAVIVADEESVEKHHLTPLVRILGWQSIGCDPSIMGIGPVEAIRILCKKTGIELNKIDLIEVNEAFAPQVLSVQRELGIDLDRLNVNGGAIALGHPLAASGARITAHLAYELKRRNVRYGIGSACIGGGQGIALLFESDFISRDRGPAGRIKEPKLYDSMCDLDSWLIRDKSSVDCNGPCFKWQQILNNSGVLSYATIRDCYERV</sequence>
<keyword evidence="4 5" id="KW-0012">Acyltransferase</keyword>
<evidence type="ECO:0000256" key="2">
    <source>
        <dbReference type="ARBA" id="ARBA00010982"/>
    </source>
</evidence>
<dbReference type="GO" id="GO:0003985">
    <property type="term" value="F:acetyl-CoA C-acetyltransferase activity"/>
    <property type="evidence" value="ECO:0007669"/>
    <property type="project" value="TreeGrafter"/>
</dbReference>
<protein>
    <submittedName>
        <fullName evidence="9">3-ketoacyl-CoA thiolase, mitochondrial</fullName>
    </submittedName>
</protein>
<accession>A0A1I8BWT3</accession>
<evidence type="ECO:0000256" key="5">
    <source>
        <dbReference type="RuleBase" id="RU003557"/>
    </source>
</evidence>
<keyword evidence="8" id="KW-1185">Reference proteome</keyword>
<feature type="domain" description="Thiolase N-terminal" evidence="6">
    <location>
        <begin position="10"/>
        <end position="262"/>
    </location>
</feature>
<dbReference type="PROSITE" id="PS00737">
    <property type="entry name" value="THIOLASE_2"/>
    <property type="match status" value="1"/>
</dbReference>
<dbReference type="CDD" id="cd00751">
    <property type="entry name" value="thiolase"/>
    <property type="match status" value="1"/>
</dbReference>
<dbReference type="PROSITE" id="PS00098">
    <property type="entry name" value="THIOLASE_1"/>
    <property type="match status" value="1"/>
</dbReference>
<reference evidence="9" key="1">
    <citation type="submission" date="2016-11" db="UniProtKB">
        <authorList>
            <consortium name="WormBaseParasite"/>
        </authorList>
    </citation>
    <scope>IDENTIFICATION</scope>
</reference>
<dbReference type="Pfam" id="PF00108">
    <property type="entry name" value="Thiolase_N"/>
    <property type="match status" value="1"/>
</dbReference>
<dbReference type="InterPro" id="IPR020613">
    <property type="entry name" value="Thiolase_CS"/>
</dbReference>
<dbReference type="GO" id="GO:0005739">
    <property type="term" value="C:mitochondrion"/>
    <property type="evidence" value="ECO:0007669"/>
    <property type="project" value="TreeGrafter"/>
</dbReference>
<evidence type="ECO:0000313" key="9">
    <source>
        <dbReference type="WBParaSite" id="MhA1_Contig658.frz3.gene7"/>
    </source>
</evidence>
<evidence type="ECO:0000259" key="7">
    <source>
        <dbReference type="Pfam" id="PF02803"/>
    </source>
</evidence>
<keyword evidence="3 5" id="KW-0808">Transferase</keyword>
<dbReference type="InterPro" id="IPR020610">
    <property type="entry name" value="Thiolase_AS"/>
</dbReference>
<dbReference type="GO" id="GO:0006635">
    <property type="term" value="P:fatty acid beta-oxidation"/>
    <property type="evidence" value="ECO:0007669"/>
    <property type="project" value="TreeGrafter"/>
</dbReference>
<name>A0A1I8BWT3_MELHA</name>
<evidence type="ECO:0000256" key="3">
    <source>
        <dbReference type="ARBA" id="ARBA00022679"/>
    </source>
</evidence>
<dbReference type="Pfam" id="PF02803">
    <property type="entry name" value="Thiolase_C"/>
    <property type="match status" value="1"/>
</dbReference>
<comment type="similarity">
    <text evidence="2 5">Belongs to the thiolase-like superfamily. Thiolase family.</text>
</comment>
<evidence type="ECO:0000256" key="1">
    <source>
        <dbReference type="ARBA" id="ARBA00005189"/>
    </source>
</evidence>
<dbReference type="InterPro" id="IPR020616">
    <property type="entry name" value="Thiolase_N"/>
</dbReference>
<dbReference type="SUPFAM" id="SSF53901">
    <property type="entry name" value="Thiolase-like"/>
    <property type="match status" value="2"/>
</dbReference>
<evidence type="ECO:0000313" key="8">
    <source>
        <dbReference type="Proteomes" id="UP000095281"/>
    </source>
</evidence>
<dbReference type="InterPro" id="IPR020617">
    <property type="entry name" value="Thiolase_C"/>
</dbReference>
<organism evidence="8 9">
    <name type="scientific">Meloidogyne hapla</name>
    <name type="common">Root-knot nematode worm</name>
    <dbReference type="NCBI Taxonomy" id="6305"/>
    <lineage>
        <taxon>Eukaryota</taxon>
        <taxon>Metazoa</taxon>
        <taxon>Ecdysozoa</taxon>
        <taxon>Nematoda</taxon>
        <taxon>Chromadorea</taxon>
        <taxon>Rhabditida</taxon>
        <taxon>Tylenchina</taxon>
        <taxon>Tylenchomorpha</taxon>
        <taxon>Tylenchoidea</taxon>
        <taxon>Meloidogynidae</taxon>
        <taxon>Meloidogyninae</taxon>
        <taxon>Meloidogyne</taxon>
    </lineage>
</organism>
<dbReference type="PANTHER" id="PTHR18919">
    <property type="entry name" value="ACETYL-COA C-ACYLTRANSFERASE"/>
    <property type="match status" value="1"/>
</dbReference>
<dbReference type="InterPro" id="IPR002155">
    <property type="entry name" value="Thiolase"/>
</dbReference>
<evidence type="ECO:0000259" key="6">
    <source>
        <dbReference type="Pfam" id="PF00108"/>
    </source>
</evidence>
<dbReference type="NCBIfam" id="TIGR01930">
    <property type="entry name" value="AcCoA-C-Actrans"/>
    <property type="match status" value="1"/>
</dbReference>
<dbReference type="AlphaFoldDB" id="A0A1I8BWT3"/>
<dbReference type="PROSITE" id="PS00099">
    <property type="entry name" value="THIOLASE_3"/>
    <property type="match status" value="1"/>
</dbReference>
<dbReference type="InterPro" id="IPR020615">
    <property type="entry name" value="Thiolase_acyl_enz_int_AS"/>
</dbReference>